<dbReference type="InterPro" id="IPR029063">
    <property type="entry name" value="SAM-dependent_MTases_sf"/>
</dbReference>
<dbReference type="AlphaFoldDB" id="A0A1J5TMG5"/>
<proteinExistence type="predicted"/>
<dbReference type="Pfam" id="PF05175">
    <property type="entry name" value="MTS"/>
    <property type="match status" value="1"/>
</dbReference>
<comment type="caution">
    <text evidence="5">The sequence shown here is derived from an EMBL/GenBank/DDBJ whole genome shotgun (WGS) entry which is preliminary data.</text>
</comment>
<dbReference type="GO" id="GO:0035657">
    <property type="term" value="C:eRF1 methyltransferase complex"/>
    <property type="evidence" value="ECO:0007669"/>
    <property type="project" value="TreeGrafter"/>
</dbReference>
<protein>
    <recommendedName>
        <fullName evidence="4">Methyltransferase small domain-containing protein</fullName>
    </recommendedName>
</protein>
<evidence type="ECO:0000313" key="5">
    <source>
        <dbReference type="EMBL" id="OIR17517.1"/>
    </source>
</evidence>
<dbReference type="EMBL" id="MIZA01000022">
    <property type="protein sequence ID" value="OIR17517.1"/>
    <property type="molecule type" value="Genomic_DNA"/>
</dbReference>
<dbReference type="SUPFAM" id="SSF53335">
    <property type="entry name" value="S-adenosyl-L-methionine-dependent methyltransferases"/>
    <property type="match status" value="1"/>
</dbReference>
<keyword evidence="1" id="KW-0489">Methyltransferase</keyword>
<dbReference type="Gene3D" id="3.40.50.150">
    <property type="entry name" value="Vaccinia Virus protein VP39"/>
    <property type="match status" value="1"/>
</dbReference>
<dbReference type="CDD" id="cd02440">
    <property type="entry name" value="AdoMet_MTases"/>
    <property type="match status" value="1"/>
</dbReference>
<keyword evidence="2" id="KW-0808">Transferase</keyword>
<evidence type="ECO:0000256" key="2">
    <source>
        <dbReference type="ARBA" id="ARBA00022679"/>
    </source>
</evidence>
<dbReference type="PANTHER" id="PTHR45875">
    <property type="entry name" value="METHYLTRANSFERASE N6AMT1"/>
    <property type="match status" value="1"/>
</dbReference>
<reference evidence="5 6" key="1">
    <citation type="submission" date="2016-08" db="EMBL/GenBank/DDBJ databases">
        <title>New Insights into Marine Group III Euryarchaeota, from dark to light.</title>
        <authorList>
            <person name="Haro-Moreno J.M."/>
            <person name="Rodriguez-Valera F."/>
            <person name="Lopez-Garcia P."/>
            <person name="Moreira D."/>
            <person name="Martin-Cuadrado A.B."/>
        </authorList>
    </citation>
    <scope>NUCLEOTIDE SEQUENCE [LARGE SCALE GENOMIC DNA]</scope>
    <source>
        <strain evidence="5">CG-Epi1</strain>
    </source>
</reference>
<dbReference type="InterPro" id="IPR007848">
    <property type="entry name" value="Small_mtfrase_dom"/>
</dbReference>
<gene>
    <name evidence="5" type="ORF">BD935_02385</name>
</gene>
<evidence type="ECO:0000259" key="4">
    <source>
        <dbReference type="Pfam" id="PF05175"/>
    </source>
</evidence>
<organism evidence="5 6">
    <name type="scientific">Marine Group III euryarchaeote CG-Epi1</name>
    <dbReference type="NCBI Taxonomy" id="1888995"/>
    <lineage>
        <taxon>Archaea</taxon>
        <taxon>Methanobacteriati</taxon>
        <taxon>Thermoplasmatota</taxon>
        <taxon>Thermoplasmata</taxon>
        <taxon>Candidatus Thermoprofundales</taxon>
    </lineage>
</organism>
<accession>A0A1J5TMG5</accession>
<sequence>MEEIKIENFEGVYEPAEDSWMVCNYLPEELGSALEIGCGSGIISIHLAKRGNTVTSVDINRKAVKATKYNANQNQVNIEVLEGDMFEKVKGRKFDFIVCNSPYLPPTEEYNDPELALAVEGGPTGSEFTIELLSKAEEYLKTGGNIYLIISSKMKNLNVNWKREIIREEKFFFERLTLERFWK</sequence>
<evidence type="ECO:0000256" key="3">
    <source>
        <dbReference type="ARBA" id="ARBA00022691"/>
    </source>
</evidence>
<evidence type="ECO:0000256" key="1">
    <source>
        <dbReference type="ARBA" id="ARBA00022603"/>
    </source>
</evidence>
<dbReference type="GO" id="GO:0032259">
    <property type="term" value="P:methylation"/>
    <property type="evidence" value="ECO:0007669"/>
    <property type="project" value="UniProtKB-KW"/>
</dbReference>
<dbReference type="InterPro" id="IPR004557">
    <property type="entry name" value="PrmC-related"/>
</dbReference>
<keyword evidence="3" id="KW-0949">S-adenosyl-L-methionine</keyword>
<dbReference type="NCBIfam" id="TIGR00537">
    <property type="entry name" value="hemK_rel_arch"/>
    <property type="match status" value="1"/>
</dbReference>
<dbReference type="NCBIfam" id="NF011529">
    <property type="entry name" value="PRK14968.1-3"/>
    <property type="match status" value="1"/>
</dbReference>
<dbReference type="GO" id="GO:0008757">
    <property type="term" value="F:S-adenosylmethionine-dependent methyltransferase activity"/>
    <property type="evidence" value="ECO:0007669"/>
    <property type="project" value="TreeGrafter"/>
</dbReference>
<dbReference type="Proteomes" id="UP000183080">
    <property type="component" value="Unassembled WGS sequence"/>
</dbReference>
<dbReference type="GO" id="GO:0008276">
    <property type="term" value="F:protein methyltransferase activity"/>
    <property type="evidence" value="ECO:0007669"/>
    <property type="project" value="TreeGrafter"/>
</dbReference>
<name>A0A1J5TMG5_9ARCH</name>
<evidence type="ECO:0000313" key="6">
    <source>
        <dbReference type="Proteomes" id="UP000183080"/>
    </source>
</evidence>
<feature type="domain" description="Methyltransferase small" evidence="4">
    <location>
        <begin position="24"/>
        <end position="155"/>
    </location>
</feature>
<dbReference type="PANTHER" id="PTHR45875:SF1">
    <property type="entry name" value="METHYLTRANSFERASE N6AMT1"/>
    <property type="match status" value="1"/>
</dbReference>
<dbReference type="InterPro" id="IPR052190">
    <property type="entry name" value="Euk-Arch_PrmC-MTase"/>
</dbReference>
<dbReference type="STRING" id="1888995.BD935_02385"/>